<name>A0A5M6D698_9BACT</name>
<evidence type="ECO:0000256" key="5">
    <source>
        <dbReference type="ARBA" id="ARBA00022975"/>
    </source>
</evidence>
<reference evidence="9 10" key="1">
    <citation type="submission" date="2019-08" db="EMBL/GenBank/DDBJ databases">
        <authorList>
            <person name="Dhanesh K."/>
            <person name="Kumar G."/>
            <person name="Sasikala C."/>
            <person name="Venkata Ramana C."/>
        </authorList>
    </citation>
    <scope>NUCLEOTIDE SEQUENCE [LARGE SCALE GENOMIC DNA]</scope>
    <source>
        <strain evidence="9 10">JC645</strain>
    </source>
</reference>
<keyword evidence="6" id="KW-0560">Oxidoreductase</keyword>
<dbReference type="GO" id="GO:0004152">
    <property type="term" value="F:dihydroorotate dehydrogenase activity"/>
    <property type="evidence" value="ECO:0007669"/>
    <property type="project" value="InterPro"/>
</dbReference>
<dbReference type="InterPro" id="IPR005720">
    <property type="entry name" value="Dihydroorotate_DH_cat"/>
</dbReference>
<keyword evidence="3" id="KW-0285">Flavoprotein</keyword>
<accession>A0A5M6D698</accession>
<dbReference type="InterPro" id="IPR050074">
    <property type="entry name" value="DHO_dehydrogenase"/>
</dbReference>
<evidence type="ECO:0000256" key="3">
    <source>
        <dbReference type="ARBA" id="ARBA00022630"/>
    </source>
</evidence>
<feature type="domain" description="Dihydroorotate dehydrogenase catalytic" evidence="8">
    <location>
        <begin position="5"/>
        <end position="287"/>
    </location>
</feature>
<proteinExistence type="predicted"/>
<dbReference type="GO" id="GO:0044205">
    <property type="term" value="P:'de novo' UMP biosynthetic process"/>
    <property type="evidence" value="ECO:0007669"/>
    <property type="project" value="UniProtKB-UniPathway"/>
</dbReference>
<evidence type="ECO:0000313" key="10">
    <source>
        <dbReference type="Proteomes" id="UP000324479"/>
    </source>
</evidence>
<dbReference type="Proteomes" id="UP000324479">
    <property type="component" value="Unassembled WGS sequence"/>
</dbReference>
<comment type="cofactor">
    <cofactor evidence="1">
        <name>FMN</name>
        <dbReference type="ChEBI" id="CHEBI:58210"/>
    </cofactor>
</comment>
<evidence type="ECO:0000256" key="7">
    <source>
        <dbReference type="SAM" id="MobiDB-lite"/>
    </source>
</evidence>
<evidence type="ECO:0000256" key="2">
    <source>
        <dbReference type="ARBA" id="ARBA00004725"/>
    </source>
</evidence>
<comment type="caution">
    <text evidence="9">The sequence shown here is derived from an EMBL/GenBank/DDBJ whole genome shotgun (WGS) entry which is preliminary data.</text>
</comment>
<evidence type="ECO:0000259" key="8">
    <source>
        <dbReference type="Pfam" id="PF01180"/>
    </source>
</evidence>
<evidence type="ECO:0000313" key="9">
    <source>
        <dbReference type="EMBL" id="KAA5543057.1"/>
    </source>
</evidence>
<dbReference type="InterPro" id="IPR012135">
    <property type="entry name" value="Dihydroorotate_DH_1_2"/>
</dbReference>
<keyword evidence="5" id="KW-0665">Pyrimidine biosynthesis</keyword>
<sequence>MVELLKTRYLGLDLSSPIIVGSCPLTIESEAVRQMVGAGAGAIVLPSVLKEQIVHAKLKETDPLRAIEESGYQPQQDKYNGGVEHYLDTIRHLKSGQSVPVIASMNGGVTGDWIEYAKGIENAGADALELNWQPMLTSPGEPAASIEEKLCALVRDLTGMLQIPVAVKLSQRFTNLASVAHQLQHAGAAGLILFTHLPRWDVSVERMHWTCRWELSPLDSLGGILEGIVRARTGGLEIPIAASGGVRSAEHAIKAMIAGADAVMVTSEVYREGPDVIRKMVDGLTRFIENSRHDTLEHFLESRPEVELGPERLMRLEYVDPLTRSTHYPDPTPIPASDVGDASGHRR</sequence>
<dbReference type="Pfam" id="PF01180">
    <property type="entry name" value="DHO_dh"/>
    <property type="match status" value="1"/>
</dbReference>
<dbReference type="PANTHER" id="PTHR48109:SF3">
    <property type="entry name" value="SLL0744 PROTEIN"/>
    <property type="match status" value="1"/>
</dbReference>
<dbReference type="AlphaFoldDB" id="A0A5M6D698"/>
<comment type="pathway">
    <text evidence="2">Pyrimidine metabolism; UMP biosynthesis via de novo pathway.</text>
</comment>
<organism evidence="9 10">
    <name type="scientific">Roseiconus nitratireducens</name>
    <dbReference type="NCBI Taxonomy" id="2605748"/>
    <lineage>
        <taxon>Bacteria</taxon>
        <taxon>Pseudomonadati</taxon>
        <taxon>Planctomycetota</taxon>
        <taxon>Planctomycetia</taxon>
        <taxon>Pirellulales</taxon>
        <taxon>Pirellulaceae</taxon>
        <taxon>Roseiconus</taxon>
    </lineage>
</organism>
<keyword evidence="10" id="KW-1185">Reference proteome</keyword>
<dbReference type="SUPFAM" id="SSF51395">
    <property type="entry name" value="FMN-linked oxidoreductases"/>
    <property type="match status" value="1"/>
</dbReference>
<dbReference type="GO" id="GO:0006207">
    <property type="term" value="P:'de novo' pyrimidine nucleobase biosynthetic process"/>
    <property type="evidence" value="ECO:0007669"/>
    <property type="project" value="TreeGrafter"/>
</dbReference>
<evidence type="ECO:0000256" key="4">
    <source>
        <dbReference type="ARBA" id="ARBA00022643"/>
    </source>
</evidence>
<dbReference type="Gene3D" id="3.20.20.70">
    <property type="entry name" value="Aldolase class I"/>
    <property type="match status" value="1"/>
</dbReference>
<dbReference type="GO" id="GO:0005737">
    <property type="term" value="C:cytoplasm"/>
    <property type="evidence" value="ECO:0007669"/>
    <property type="project" value="InterPro"/>
</dbReference>
<dbReference type="RefSeq" id="WP_150076720.1">
    <property type="nucleotide sequence ID" value="NZ_VWOX01000006.1"/>
</dbReference>
<evidence type="ECO:0000256" key="6">
    <source>
        <dbReference type="ARBA" id="ARBA00023002"/>
    </source>
</evidence>
<feature type="region of interest" description="Disordered" evidence="7">
    <location>
        <begin position="324"/>
        <end position="347"/>
    </location>
</feature>
<gene>
    <name evidence="9" type="ORF">FYK55_12240</name>
</gene>
<dbReference type="PIRSF" id="PIRSF000164">
    <property type="entry name" value="DHO_oxidase"/>
    <property type="match status" value="1"/>
</dbReference>
<dbReference type="EMBL" id="VWOX01000006">
    <property type="protein sequence ID" value="KAA5543057.1"/>
    <property type="molecule type" value="Genomic_DNA"/>
</dbReference>
<evidence type="ECO:0000256" key="1">
    <source>
        <dbReference type="ARBA" id="ARBA00001917"/>
    </source>
</evidence>
<dbReference type="InterPro" id="IPR013785">
    <property type="entry name" value="Aldolase_TIM"/>
</dbReference>
<dbReference type="PANTHER" id="PTHR48109">
    <property type="entry name" value="DIHYDROOROTATE DEHYDROGENASE (QUINONE), MITOCHONDRIAL-RELATED"/>
    <property type="match status" value="1"/>
</dbReference>
<dbReference type="UniPathway" id="UPA00070"/>
<keyword evidence="4" id="KW-0288">FMN</keyword>
<dbReference type="NCBIfam" id="NF005741">
    <property type="entry name" value="PRK07565.1"/>
    <property type="match status" value="1"/>
</dbReference>
<protein>
    <submittedName>
        <fullName evidence="9">Dihydroorotate dehydrogenase-like protein</fullName>
    </submittedName>
</protein>